<accession>X1A9Y9</accession>
<dbReference type="InterPro" id="IPR011042">
    <property type="entry name" value="6-blade_b-propeller_TolB-like"/>
</dbReference>
<organism evidence="1">
    <name type="scientific">marine sediment metagenome</name>
    <dbReference type="NCBI Taxonomy" id="412755"/>
    <lineage>
        <taxon>unclassified sequences</taxon>
        <taxon>metagenomes</taxon>
        <taxon>ecological metagenomes</taxon>
    </lineage>
</organism>
<name>X1A9Y9_9ZZZZ</name>
<comment type="caution">
    <text evidence="1">The sequence shown here is derived from an EMBL/GenBank/DDBJ whole genome shotgun (WGS) entry which is preliminary data.</text>
</comment>
<gene>
    <name evidence="1" type="ORF">S01H4_10964</name>
</gene>
<reference evidence="1" key="1">
    <citation type="journal article" date="2014" name="Front. Microbiol.">
        <title>High frequency of phylogenetically diverse reductive dehalogenase-homologous genes in deep subseafloor sedimentary metagenomes.</title>
        <authorList>
            <person name="Kawai M."/>
            <person name="Futagami T."/>
            <person name="Toyoda A."/>
            <person name="Takaki Y."/>
            <person name="Nishi S."/>
            <person name="Hori S."/>
            <person name="Arai W."/>
            <person name="Tsubouchi T."/>
            <person name="Morono Y."/>
            <person name="Uchiyama I."/>
            <person name="Ito T."/>
            <person name="Fujiyama A."/>
            <person name="Inagaki F."/>
            <person name="Takami H."/>
        </authorList>
    </citation>
    <scope>NUCLEOTIDE SEQUENCE</scope>
    <source>
        <strain evidence="1">Expedition CK06-06</strain>
    </source>
</reference>
<dbReference type="EMBL" id="BART01004318">
    <property type="protein sequence ID" value="GAG69483.1"/>
    <property type="molecule type" value="Genomic_DNA"/>
</dbReference>
<evidence type="ECO:0008006" key="2">
    <source>
        <dbReference type="Google" id="ProtNLM"/>
    </source>
</evidence>
<dbReference type="Gene3D" id="2.120.10.30">
    <property type="entry name" value="TolB, C-terminal domain"/>
    <property type="match status" value="1"/>
</dbReference>
<protein>
    <recommendedName>
        <fullName evidence="2">SMP-30/Gluconolactonase/LRE-like region domain-containing protein</fullName>
    </recommendedName>
</protein>
<proteinExistence type="predicted"/>
<evidence type="ECO:0000313" key="1">
    <source>
        <dbReference type="EMBL" id="GAG69483.1"/>
    </source>
</evidence>
<sequence>QIYKYTKTSTGWSEAKNTIDNTKADISKAISFDIDGYIYVLNQDGSCLKLSKGSPLLDFGLKNIPPPTEKIEDPIKILTSTEINSLYVLDAKTRKILEFDKEGNYLRQYIVPDDAGQVKDIAVNIKTQKIYVLADTFVYQFGL</sequence>
<dbReference type="SUPFAM" id="SSF63825">
    <property type="entry name" value="YWTD domain"/>
    <property type="match status" value="1"/>
</dbReference>
<feature type="non-terminal residue" evidence="1">
    <location>
        <position position="1"/>
    </location>
</feature>
<dbReference type="AlphaFoldDB" id="X1A9Y9"/>